<comment type="caution">
    <text evidence="1">The sequence shown here is derived from an EMBL/GenBank/DDBJ whole genome shotgun (WGS) entry which is preliminary data.</text>
</comment>
<proteinExistence type="predicted"/>
<dbReference type="EMBL" id="JAOZYT010000178">
    <property type="protein sequence ID" value="MCW0525022.1"/>
    <property type="molecule type" value="Genomic_DNA"/>
</dbReference>
<sequence>MKKKMYKLGYLLFIMILGGVNVYAQQYQIKGKVIGNSSNKPIEFVNAVLMKKDSVYSGAVTDSLGVFIITAPKGDYTLK</sequence>
<feature type="non-terminal residue" evidence="1">
    <location>
        <position position="79"/>
    </location>
</feature>
<dbReference type="RefSeq" id="WP_262990907.1">
    <property type="nucleotide sequence ID" value="NZ_JAOTLM010000175.1"/>
</dbReference>
<reference evidence="1" key="1">
    <citation type="submission" date="2022-10" db="EMBL/GenBank/DDBJ databases">
        <title>Sifting through the core-genome to identify putative cross-protective antigens against Riemerella anatipestifer.</title>
        <authorList>
            <person name="Zheng X."/>
            <person name="Zhang W."/>
        </authorList>
    </citation>
    <scope>NUCLEOTIDE SEQUENCE</scope>
    <source>
        <strain evidence="1">ZWRA178</strain>
    </source>
</reference>
<evidence type="ECO:0000313" key="2">
    <source>
        <dbReference type="Proteomes" id="UP001207440"/>
    </source>
</evidence>
<organism evidence="1 2">
    <name type="scientific">Riemerella anatipestifer</name>
    <name type="common">Moraxella anatipestifer</name>
    <dbReference type="NCBI Taxonomy" id="34085"/>
    <lineage>
        <taxon>Bacteria</taxon>
        <taxon>Pseudomonadati</taxon>
        <taxon>Bacteroidota</taxon>
        <taxon>Flavobacteriia</taxon>
        <taxon>Flavobacteriales</taxon>
        <taxon>Weeksellaceae</taxon>
        <taxon>Riemerella</taxon>
    </lineage>
</organism>
<dbReference type="Proteomes" id="UP001207440">
    <property type="component" value="Unassembled WGS sequence"/>
</dbReference>
<name>A0AAP3ANP7_RIEAN</name>
<dbReference type="SUPFAM" id="SSF49464">
    <property type="entry name" value="Carboxypeptidase regulatory domain-like"/>
    <property type="match status" value="1"/>
</dbReference>
<evidence type="ECO:0008006" key="3">
    <source>
        <dbReference type="Google" id="ProtNLM"/>
    </source>
</evidence>
<dbReference type="AlphaFoldDB" id="A0AAP3ANP7"/>
<protein>
    <recommendedName>
        <fullName evidence="3">Carboxypeptidase-like regulatory domain-containing protein</fullName>
    </recommendedName>
</protein>
<gene>
    <name evidence="1" type="ORF">OKE68_12000</name>
</gene>
<dbReference type="InterPro" id="IPR008969">
    <property type="entry name" value="CarboxyPept-like_regulatory"/>
</dbReference>
<evidence type="ECO:0000313" key="1">
    <source>
        <dbReference type="EMBL" id="MCW0525022.1"/>
    </source>
</evidence>
<accession>A0AAP3ANP7</accession>